<evidence type="ECO:0000313" key="6">
    <source>
        <dbReference type="EMBL" id="AKU93565.1"/>
    </source>
</evidence>
<dbReference type="InterPro" id="IPR036390">
    <property type="entry name" value="WH_DNA-bd_sf"/>
</dbReference>
<dbReference type="SUPFAM" id="SSF46785">
    <property type="entry name" value="Winged helix' DNA-binding domain"/>
    <property type="match status" value="1"/>
</dbReference>
<gene>
    <name evidence="6" type="ORF">AKJ09_00229</name>
</gene>
<dbReference type="Gene3D" id="1.10.10.10">
    <property type="entry name" value="Winged helix-like DNA-binding domain superfamily/Winged helix DNA-binding domain"/>
    <property type="match status" value="1"/>
</dbReference>
<evidence type="ECO:0000259" key="5">
    <source>
        <dbReference type="PROSITE" id="PS50931"/>
    </source>
</evidence>
<evidence type="ECO:0000256" key="4">
    <source>
        <dbReference type="ARBA" id="ARBA00023163"/>
    </source>
</evidence>
<keyword evidence="2" id="KW-0805">Transcription regulation</keyword>
<dbReference type="AlphaFoldDB" id="A0A0K1PJ67"/>
<dbReference type="InterPro" id="IPR000847">
    <property type="entry name" value="LysR_HTH_N"/>
</dbReference>
<dbReference type="Proteomes" id="UP000064967">
    <property type="component" value="Chromosome"/>
</dbReference>
<dbReference type="RefSeq" id="WP_240488366.1">
    <property type="nucleotide sequence ID" value="NZ_CP012333.1"/>
</dbReference>
<dbReference type="KEGG" id="llu:AKJ09_00229"/>
<dbReference type="InterPro" id="IPR050389">
    <property type="entry name" value="LysR-type_TF"/>
</dbReference>
<dbReference type="PANTHER" id="PTHR30118:SF15">
    <property type="entry name" value="TRANSCRIPTIONAL REGULATORY PROTEIN"/>
    <property type="match status" value="1"/>
</dbReference>
<dbReference type="Gene3D" id="3.40.190.10">
    <property type="entry name" value="Periplasmic binding protein-like II"/>
    <property type="match status" value="2"/>
</dbReference>
<sequence length="303" mass="32635">MSITNVDLNLMVVLHTVLAERNVARAADRLHVTPSAVSNSLARLRDLIGDPLVTRKGRGIVPTPRAIELAPRIAKAIGELESALLAAPFDARTCTRTFTLAVADVGQVTWVPRLAGAMMNEMPLAHLRVVGIDALVSLGDLTSAEVDVHVGIPSKDPGLHAQRLFQERSVLVARRGHRILDAKPSRRALGELRHVRVDMVPGKNFRDAFAATFAKAGIARAIVMTVPTFTTAAEVVARTDLVTMLPTSLFEAKGKSLGLRAVAAPLPAHGIELAMCWHERTHADPAARAFRDLVRRVVGESTP</sequence>
<dbReference type="CDD" id="cd08417">
    <property type="entry name" value="PBP2_Nitroaromatics_like"/>
    <property type="match status" value="1"/>
</dbReference>
<dbReference type="InterPro" id="IPR037402">
    <property type="entry name" value="YidZ_PBP2"/>
</dbReference>
<dbReference type="EMBL" id="CP012333">
    <property type="protein sequence ID" value="AKU93565.1"/>
    <property type="molecule type" value="Genomic_DNA"/>
</dbReference>
<organism evidence="6 7">
    <name type="scientific">Labilithrix luteola</name>
    <dbReference type="NCBI Taxonomy" id="1391654"/>
    <lineage>
        <taxon>Bacteria</taxon>
        <taxon>Pseudomonadati</taxon>
        <taxon>Myxococcota</taxon>
        <taxon>Polyangia</taxon>
        <taxon>Polyangiales</taxon>
        <taxon>Labilitrichaceae</taxon>
        <taxon>Labilithrix</taxon>
    </lineage>
</organism>
<dbReference type="Pfam" id="PF03466">
    <property type="entry name" value="LysR_substrate"/>
    <property type="match status" value="1"/>
</dbReference>
<accession>A0A0K1PJ67</accession>
<evidence type="ECO:0000256" key="3">
    <source>
        <dbReference type="ARBA" id="ARBA00023125"/>
    </source>
</evidence>
<dbReference type="SUPFAM" id="SSF53850">
    <property type="entry name" value="Periplasmic binding protein-like II"/>
    <property type="match status" value="1"/>
</dbReference>
<dbReference type="InterPro" id="IPR005119">
    <property type="entry name" value="LysR_subst-bd"/>
</dbReference>
<dbReference type="PROSITE" id="PS50931">
    <property type="entry name" value="HTH_LYSR"/>
    <property type="match status" value="1"/>
</dbReference>
<comment type="similarity">
    <text evidence="1">Belongs to the LysR transcriptional regulatory family.</text>
</comment>
<dbReference type="GO" id="GO:0003677">
    <property type="term" value="F:DNA binding"/>
    <property type="evidence" value="ECO:0007669"/>
    <property type="project" value="UniProtKB-KW"/>
</dbReference>
<dbReference type="InterPro" id="IPR036388">
    <property type="entry name" value="WH-like_DNA-bd_sf"/>
</dbReference>
<keyword evidence="3" id="KW-0238">DNA-binding</keyword>
<dbReference type="Pfam" id="PF00126">
    <property type="entry name" value="HTH_1"/>
    <property type="match status" value="1"/>
</dbReference>
<evidence type="ECO:0000313" key="7">
    <source>
        <dbReference type="Proteomes" id="UP000064967"/>
    </source>
</evidence>
<protein>
    <submittedName>
        <fullName evidence="6">Transcriptional regulator, LysR family</fullName>
    </submittedName>
</protein>
<dbReference type="PATRIC" id="fig|1391654.3.peg.243"/>
<evidence type="ECO:0000256" key="1">
    <source>
        <dbReference type="ARBA" id="ARBA00009437"/>
    </source>
</evidence>
<dbReference type="PANTHER" id="PTHR30118">
    <property type="entry name" value="HTH-TYPE TRANSCRIPTIONAL REGULATOR LEUO-RELATED"/>
    <property type="match status" value="1"/>
</dbReference>
<dbReference type="GO" id="GO:0003700">
    <property type="term" value="F:DNA-binding transcription factor activity"/>
    <property type="evidence" value="ECO:0007669"/>
    <property type="project" value="InterPro"/>
</dbReference>
<proteinExistence type="inferred from homology"/>
<dbReference type="STRING" id="1391654.AKJ09_00229"/>
<name>A0A0K1PJ67_9BACT</name>
<evidence type="ECO:0000256" key="2">
    <source>
        <dbReference type="ARBA" id="ARBA00023015"/>
    </source>
</evidence>
<reference evidence="6 7" key="1">
    <citation type="submission" date="2015-08" db="EMBL/GenBank/DDBJ databases">
        <authorList>
            <person name="Babu N.S."/>
            <person name="Beckwith C.J."/>
            <person name="Beseler K.G."/>
            <person name="Brison A."/>
            <person name="Carone J.V."/>
            <person name="Caskin T.P."/>
            <person name="Diamond M."/>
            <person name="Durham M.E."/>
            <person name="Foxe J.M."/>
            <person name="Go M."/>
            <person name="Henderson B.A."/>
            <person name="Jones I.B."/>
            <person name="McGettigan J.A."/>
            <person name="Micheletti S.J."/>
            <person name="Nasrallah M.E."/>
            <person name="Ortiz D."/>
            <person name="Piller C.R."/>
            <person name="Privatt S.R."/>
            <person name="Schneider S.L."/>
            <person name="Sharp S."/>
            <person name="Smith T.C."/>
            <person name="Stanton J.D."/>
            <person name="Ullery H.E."/>
            <person name="Wilson R.J."/>
            <person name="Serrano M.G."/>
            <person name="Buck G."/>
            <person name="Lee V."/>
            <person name="Wang Y."/>
            <person name="Carvalho R."/>
            <person name="Voegtly L."/>
            <person name="Shi R."/>
            <person name="Duckworth R."/>
            <person name="Johnson A."/>
            <person name="Loviza R."/>
            <person name="Walstead R."/>
            <person name="Shah Z."/>
            <person name="Kiflezghi M."/>
            <person name="Wade K."/>
            <person name="Ball S.L."/>
            <person name="Bradley K.W."/>
            <person name="Asai D.J."/>
            <person name="Bowman C.A."/>
            <person name="Russell D.A."/>
            <person name="Pope W.H."/>
            <person name="Jacobs-Sera D."/>
            <person name="Hendrix R.W."/>
            <person name="Hatfull G.F."/>
        </authorList>
    </citation>
    <scope>NUCLEOTIDE SEQUENCE [LARGE SCALE GENOMIC DNA]</scope>
    <source>
        <strain evidence="6 7">DSM 27648</strain>
    </source>
</reference>
<feature type="domain" description="HTH lysR-type" evidence="5">
    <location>
        <begin position="6"/>
        <end position="63"/>
    </location>
</feature>
<keyword evidence="7" id="KW-1185">Reference proteome</keyword>
<keyword evidence="4" id="KW-0804">Transcription</keyword>